<keyword evidence="3 6" id="KW-0812">Transmembrane</keyword>
<feature type="transmembrane region" description="Helical" evidence="6">
    <location>
        <begin position="272"/>
        <end position="292"/>
    </location>
</feature>
<evidence type="ECO:0000256" key="5">
    <source>
        <dbReference type="ARBA" id="ARBA00023136"/>
    </source>
</evidence>
<dbReference type="OrthoDB" id="7065924at2"/>
<evidence type="ECO:0000259" key="7">
    <source>
        <dbReference type="Pfam" id="PF00892"/>
    </source>
</evidence>
<evidence type="ECO:0000313" key="9">
    <source>
        <dbReference type="Proteomes" id="UP000185753"/>
    </source>
</evidence>
<comment type="caution">
    <text evidence="8">The sequence shown here is derived from an EMBL/GenBank/DDBJ whole genome shotgun (WGS) entry which is preliminary data.</text>
</comment>
<dbReference type="Pfam" id="PF00892">
    <property type="entry name" value="EamA"/>
    <property type="match status" value="1"/>
</dbReference>
<evidence type="ECO:0000256" key="1">
    <source>
        <dbReference type="ARBA" id="ARBA00004651"/>
    </source>
</evidence>
<dbReference type="SUPFAM" id="SSF103481">
    <property type="entry name" value="Multidrug resistance efflux transporter EmrE"/>
    <property type="match status" value="2"/>
</dbReference>
<evidence type="ECO:0000256" key="4">
    <source>
        <dbReference type="ARBA" id="ARBA00022989"/>
    </source>
</evidence>
<dbReference type="PANTHER" id="PTHR32322:SF18">
    <property type="entry name" value="S-ADENOSYLMETHIONINE_S-ADENOSYLHOMOCYSTEINE TRANSPORTER"/>
    <property type="match status" value="1"/>
</dbReference>
<organism evidence="8 9">
    <name type="scientific">Acinetobacter gandensis</name>
    <dbReference type="NCBI Taxonomy" id="1443941"/>
    <lineage>
        <taxon>Bacteria</taxon>
        <taxon>Pseudomonadati</taxon>
        <taxon>Pseudomonadota</taxon>
        <taxon>Gammaproteobacteria</taxon>
        <taxon>Moraxellales</taxon>
        <taxon>Moraxellaceae</taxon>
        <taxon>Acinetobacter</taxon>
    </lineage>
</organism>
<dbReference type="InterPro" id="IPR050638">
    <property type="entry name" value="AA-Vitamin_Transporters"/>
</dbReference>
<dbReference type="InterPro" id="IPR037185">
    <property type="entry name" value="EmrE-like"/>
</dbReference>
<feature type="transmembrane region" description="Helical" evidence="6">
    <location>
        <begin position="244"/>
        <end position="266"/>
    </location>
</feature>
<dbReference type="NCBIfam" id="NF008676">
    <property type="entry name" value="PRK11689.1"/>
    <property type="match status" value="1"/>
</dbReference>
<keyword evidence="5 6" id="KW-0472">Membrane</keyword>
<comment type="subcellular location">
    <subcellularLocation>
        <location evidence="1">Cell membrane</location>
        <topology evidence="1">Multi-pass membrane protein</topology>
    </subcellularLocation>
</comment>
<evidence type="ECO:0000256" key="2">
    <source>
        <dbReference type="ARBA" id="ARBA00022475"/>
    </source>
</evidence>
<proteinExistence type="predicted"/>
<dbReference type="InterPro" id="IPR000620">
    <property type="entry name" value="EamA_dom"/>
</dbReference>
<dbReference type="GO" id="GO:0005886">
    <property type="term" value="C:plasma membrane"/>
    <property type="evidence" value="ECO:0007669"/>
    <property type="project" value="UniProtKB-SubCell"/>
</dbReference>
<protein>
    <recommendedName>
        <fullName evidence="7">EamA domain-containing protein</fullName>
    </recommendedName>
</protein>
<dbReference type="AlphaFoldDB" id="A0A1A7R6E5"/>
<dbReference type="RefSeq" id="WP_067766874.1">
    <property type="nucleotide sequence ID" value="NZ_LZDS01000028.1"/>
</dbReference>
<feature type="transmembrane region" description="Helical" evidence="6">
    <location>
        <begin position="219"/>
        <end position="237"/>
    </location>
</feature>
<name>A0A1A7R6E5_9GAMM</name>
<dbReference type="PANTHER" id="PTHR32322">
    <property type="entry name" value="INNER MEMBRANE TRANSPORTER"/>
    <property type="match status" value="1"/>
</dbReference>
<reference evidence="9" key="1">
    <citation type="submission" date="2016-06" db="EMBL/GenBank/DDBJ databases">
        <authorList>
            <person name="Radolfova-Krizova L."/>
            <person name="Nemec A."/>
        </authorList>
    </citation>
    <scope>NUCLEOTIDE SEQUENCE [LARGE SCALE GENOMIC DNA]</scope>
    <source>
        <strain evidence="9">ANC 4275</strain>
    </source>
</reference>
<evidence type="ECO:0000256" key="3">
    <source>
        <dbReference type="ARBA" id="ARBA00022692"/>
    </source>
</evidence>
<sequence length="308" mass="34410">MSKNLATLIGFSAILQWSSIVGLLKKISFTLGPDLSVLFMYSFSAVILLLLFRIPNLKQVPRNYLFFATILFVVYELCFSYAIALAQTAQQAIEISLVNYLWPSLTIAALILFKELKFNFFVIIGLAISLSGIVLIQTGNESFNWATVFANVQINPISYILAFLGASLWALYCVITRKYSQGHNPIAFFFLVISFVLWLKMLVFHGIPEIPHIDLNTGILMLMVSTVTALGYAAWNIGIIKGNITILVTLSYFSPIFSSLISMFILQTNLSLSFWHGAILVTVGSLICWISTSWPQIKTKLQLLKSAH</sequence>
<feature type="domain" description="EamA" evidence="7">
    <location>
        <begin position="158"/>
        <end position="287"/>
    </location>
</feature>
<evidence type="ECO:0000256" key="6">
    <source>
        <dbReference type="SAM" id="Phobius"/>
    </source>
</evidence>
<keyword evidence="2" id="KW-1003">Cell membrane</keyword>
<keyword evidence="9" id="KW-1185">Reference proteome</keyword>
<dbReference type="STRING" id="1443941.A9J31_09170"/>
<feature type="transmembrane region" description="Helical" evidence="6">
    <location>
        <begin position="157"/>
        <end position="175"/>
    </location>
</feature>
<feature type="transmembrane region" description="Helical" evidence="6">
    <location>
        <begin position="120"/>
        <end position="137"/>
    </location>
</feature>
<evidence type="ECO:0000313" key="8">
    <source>
        <dbReference type="EMBL" id="OBX27835.1"/>
    </source>
</evidence>
<keyword evidence="4 6" id="KW-1133">Transmembrane helix</keyword>
<feature type="transmembrane region" description="Helical" evidence="6">
    <location>
        <begin position="187"/>
        <end position="207"/>
    </location>
</feature>
<accession>A0A1A7R6E5</accession>
<feature type="transmembrane region" description="Helical" evidence="6">
    <location>
        <begin position="92"/>
        <end position="113"/>
    </location>
</feature>
<feature type="transmembrane region" description="Helical" evidence="6">
    <location>
        <begin position="64"/>
        <end position="86"/>
    </location>
</feature>
<dbReference type="Proteomes" id="UP000185753">
    <property type="component" value="Unassembled WGS sequence"/>
</dbReference>
<gene>
    <name evidence="8" type="ORF">A9J31_09170</name>
</gene>
<dbReference type="EMBL" id="LZDS01000028">
    <property type="protein sequence ID" value="OBX27835.1"/>
    <property type="molecule type" value="Genomic_DNA"/>
</dbReference>
<feature type="transmembrane region" description="Helical" evidence="6">
    <location>
        <begin position="35"/>
        <end position="52"/>
    </location>
</feature>